<proteinExistence type="predicted"/>
<sequence length="61" mass="6907">MSDKIISTTQNLQVLHEDNHLIIVNKRPGDIVQGDKTGDVPLSEVVKEYIKIKYNKPGNVY</sequence>
<feature type="non-terminal residue" evidence="1">
    <location>
        <position position="61"/>
    </location>
</feature>
<gene>
    <name evidence="1" type="ORF">ENO10_05700</name>
</gene>
<comment type="caution">
    <text evidence="1">The sequence shown here is derived from an EMBL/GenBank/DDBJ whole genome shotgun (WGS) entry which is preliminary data.</text>
</comment>
<protein>
    <submittedName>
        <fullName evidence="1">RNA pseudouridine synthase</fullName>
    </submittedName>
</protein>
<organism evidence="1">
    <name type="scientific">Salinimicrobium catena</name>
    <dbReference type="NCBI Taxonomy" id="390640"/>
    <lineage>
        <taxon>Bacteria</taxon>
        <taxon>Pseudomonadati</taxon>
        <taxon>Bacteroidota</taxon>
        <taxon>Flavobacteriia</taxon>
        <taxon>Flavobacteriales</taxon>
        <taxon>Flavobacteriaceae</taxon>
        <taxon>Salinimicrobium</taxon>
    </lineage>
</organism>
<dbReference type="Proteomes" id="UP000885753">
    <property type="component" value="Unassembled WGS sequence"/>
</dbReference>
<evidence type="ECO:0000313" key="1">
    <source>
        <dbReference type="EMBL" id="HER40696.1"/>
    </source>
</evidence>
<dbReference type="EMBL" id="DSEE01000416">
    <property type="protein sequence ID" value="HER40696.1"/>
    <property type="molecule type" value="Genomic_DNA"/>
</dbReference>
<name>A0A7C2RN34_9FLAO</name>
<reference evidence="1" key="1">
    <citation type="journal article" date="2020" name="mSystems">
        <title>Genome- and Community-Level Interaction Insights into Carbon Utilization and Element Cycling Functions of Hydrothermarchaeota in Hydrothermal Sediment.</title>
        <authorList>
            <person name="Zhou Z."/>
            <person name="Liu Y."/>
            <person name="Xu W."/>
            <person name="Pan J."/>
            <person name="Luo Z.H."/>
            <person name="Li M."/>
        </authorList>
    </citation>
    <scope>NUCLEOTIDE SEQUENCE [LARGE SCALE GENOMIC DNA]</scope>
    <source>
        <strain evidence="1">SpSt-1235</strain>
    </source>
</reference>
<accession>A0A7C2RN34</accession>
<dbReference type="AlphaFoldDB" id="A0A7C2RN34"/>